<evidence type="ECO:0000313" key="1">
    <source>
        <dbReference type="EMBL" id="MDH8678126.1"/>
    </source>
</evidence>
<dbReference type="InterPro" id="IPR015018">
    <property type="entry name" value="DUF1905"/>
</dbReference>
<protein>
    <submittedName>
        <fullName evidence="1">YdeI/OmpD-associated family protein</fullName>
    </submittedName>
</protein>
<dbReference type="InterPro" id="IPR037079">
    <property type="entry name" value="AF2212/PG0164-like_sf"/>
</dbReference>
<dbReference type="SUPFAM" id="SSF141694">
    <property type="entry name" value="AF2212/PG0164-like"/>
    <property type="match status" value="1"/>
</dbReference>
<dbReference type="Pfam" id="PF08922">
    <property type="entry name" value="DUF1905"/>
    <property type="match status" value="1"/>
</dbReference>
<accession>A0ABT6NCI5</accession>
<keyword evidence="2" id="KW-1185">Reference proteome</keyword>
<dbReference type="Gene3D" id="2.40.30.100">
    <property type="entry name" value="AF2212/PG0164-like"/>
    <property type="match status" value="1"/>
</dbReference>
<dbReference type="RefSeq" id="WP_281093953.1">
    <property type="nucleotide sequence ID" value="NZ_JARYZI010000004.1"/>
</dbReference>
<evidence type="ECO:0000313" key="2">
    <source>
        <dbReference type="Proteomes" id="UP001158045"/>
    </source>
</evidence>
<dbReference type="Proteomes" id="UP001158045">
    <property type="component" value="Unassembled WGS sequence"/>
</dbReference>
<gene>
    <name evidence="1" type="ORF">QE109_08200</name>
</gene>
<proteinExistence type="predicted"/>
<comment type="caution">
    <text evidence="1">The sequence shown here is derived from an EMBL/GenBank/DDBJ whole genome shotgun (WGS) entry which is preliminary data.</text>
</comment>
<name>A0ABT6NCI5_9FIRM</name>
<sequence>MTKLHFETNVHDINQHQIIKLPKEISDQLPSRGMVMFEGTLNQIVFQAALEPDGLGSHWFELDDKLIDDAALSTGGLVKLEISVLDNWYEPVVPKDLEVALKSSELLDLWDGLTVRARWEWIRWIQFTKNPDTRKRRIEVTCSKLDNGKKRPCCFDLTRCTVTEVSSNGVLKG</sequence>
<dbReference type="EMBL" id="JARYZI010000004">
    <property type="protein sequence ID" value="MDH8678126.1"/>
    <property type="molecule type" value="Genomic_DNA"/>
</dbReference>
<reference evidence="1 2" key="1">
    <citation type="submission" date="2023-04" db="EMBL/GenBank/DDBJ databases">
        <title>Fusibacter bizertensis strain WBS, isolated from littoral bottom sediments of the Arctic seas - biochemical and genomic analysis.</title>
        <authorList>
            <person name="Brioukhanov A.L."/>
        </authorList>
    </citation>
    <scope>NUCLEOTIDE SEQUENCE [LARGE SCALE GENOMIC DNA]</scope>
    <source>
        <strain evidence="1 2">WBS</strain>
    </source>
</reference>
<dbReference type="Pfam" id="PF13376">
    <property type="entry name" value="OmdA"/>
    <property type="match status" value="1"/>
</dbReference>
<organism evidence="1 2">
    <name type="scientific">Fusibacter bizertensis</name>
    <dbReference type="NCBI Taxonomy" id="1488331"/>
    <lineage>
        <taxon>Bacteria</taxon>
        <taxon>Bacillati</taxon>
        <taxon>Bacillota</taxon>
        <taxon>Clostridia</taxon>
        <taxon>Eubacteriales</taxon>
        <taxon>Eubacteriales Family XII. Incertae Sedis</taxon>
        <taxon>Fusibacter</taxon>
    </lineage>
</organism>